<reference evidence="4 5" key="1">
    <citation type="journal article" date="2001" name="J. Bacteriol.">
        <title>Genome sequence and comparative analysis of the solvent-producing bacterium Clostridium acetobutylicum.</title>
        <authorList>
            <person name="Nolling J."/>
            <person name="Breton G."/>
            <person name="Omelchenko M.V."/>
            <person name="Makarova K.S."/>
            <person name="Zeng Q."/>
            <person name="Gibson R."/>
            <person name="Lee H.M."/>
            <person name="Dubois J."/>
            <person name="Qiu D."/>
            <person name="Hitti J."/>
            <person name="Wolf Y.I."/>
            <person name="Tatusov R.L."/>
            <person name="Sabathe F."/>
            <person name="Doucette-Stamm L."/>
            <person name="Soucaille P."/>
            <person name="Daly M.J."/>
            <person name="Bennett G.N."/>
            <person name="Koonin E.V."/>
            <person name="Smith D.R."/>
        </authorList>
    </citation>
    <scope>NUCLEOTIDE SEQUENCE [LARGE SCALE GENOMIC DNA]</scope>
    <source>
        <strain evidence="5">ATCC 824 / DSM 792 / JCM 1419 / LMG 5710 / VKM B-1787</strain>
    </source>
</reference>
<feature type="domain" description="Peptidoglycan binding-like" evidence="1">
    <location>
        <begin position="891"/>
        <end position="945"/>
    </location>
</feature>
<feature type="domain" description="Two component regulator three Y" evidence="2">
    <location>
        <begin position="716"/>
        <end position="780"/>
    </location>
</feature>
<dbReference type="Pfam" id="PF01471">
    <property type="entry name" value="PG_binding_1"/>
    <property type="match status" value="2"/>
</dbReference>
<dbReference type="InterPro" id="IPR036365">
    <property type="entry name" value="PGBD-like_sf"/>
</dbReference>
<evidence type="ECO:0000313" key="4">
    <source>
        <dbReference type="EMBL" id="AAK80460.1"/>
    </source>
</evidence>
<dbReference type="Proteomes" id="UP000000814">
    <property type="component" value="Chromosome"/>
</dbReference>
<dbReference type="EMBL" id="AE001437">
    <property type="protein sequence ID" value="AAK80460.1"/>
    <property type="molecule type" value="Genomic_DNA"/>
</dbReference>
<feature type="domain" description="Two component regulator three Y" evidence="2">
    <location>
        <begin position="811"/>
        <end position="874"/>
    </location>
</feature>
<dbReference type="STRING" id="272562.CA_C2506"/>
<proteinExistence type="predicted"/>
<dbReference type="InterPro" id="IPR036366">
    <property type="entry name" value="PGBDSf"/>
</dbReference>
<dbReference type="eggNOG" id="COG2385">
    <property type="taxonomic scope" value="Bacteria"/>
</dbReference>
<sequence>MQRKSLKFVSMFTTAALTFSYCSFLGGINALAYKNPAYFNDLKVGLTTMANQTMSLKLNGDYTLNGTLVPSQTILNLTVSGSGISLNGTVYQSIMMTPTASPNLITISSGTQVYSYPGSFTFQVSGGKILPIDSTSMESYLKGVVGFEMSDYFPMEALKSQAVASRTYALNNLGAKSALGYDFDDTISYQTYKGYVPSDTHVMQAIDSTKGQVITYNDQLINAVFSASHGGYTEDVKNVWGFALPYLISKPDVYNGQTVDNASWSQGNKSFSNASIDTTLKSKGYLLSTDSFVSIDLNSITRYPSGRVSSVSIIYKDSTGTTKSKAITSDKCRTFLNLQSSMWYLSYDSVNGIYTFTGKGYGHGLGMSQIGAYQRANLGQNYTGILNFYYNNSIVDNVIKYAKLSSYTNDSTNNQIYLGQTVNYSALGQDGYGNYLFKFGVIKNGAVLSETDYNSNNTFSFTPTSSGDYQVYVKIKDKYSDKTFDDTLSSSLNVQAIPAVSIGSFTEDTTDSIVSQKSINFNASASGGTGLGYLYKYEISKDGVVVQTTNYSTSPTFTVNPNISGVYTSTLYVKDTLSNAAYDSKKSLNFNIYSTPSISALNLSKIELLQGQSTDFAPSITGGSGNYLYKYEIYRNGNLTATQDFSASSNFSYSPNTFGDYSVKLYVKDALSTSDYDAVTSANFKTYAAPALSSFLLDSPQMISGSSANFSAQISGGSGNPSYKFAVYNNGSLVTDTLYSLNSAFSFSPSTAGIYQVYVYGKDRLETDAYSVMGSTSLTVFNPVKISNVTASGYMYDGKPITLTSNTTDGSTSGFNYRYEVYKNGALVSSSDYSISPNYTFTPITYGTYTIKAFVKDNLSINNLDAEKDFSINVNKAPLSAALPLNYGMTSGDVTNLQNALIYLGYSISSATGYYGTQTKSVVSSIQSQNSLPVTGNVDTATLYVINSMLATKAGVKLLNFSTLPLVYGTTSSDTVNLQNTLIYLGYSISSATGYYGTQTKSVVSSIQSQNSLPVTGNVDAATLKVINNMLINKPETKNLIF</sequence>
<evidence type="ECO:0000259" key="1">
    <source>
        <dbReference type="Pfam" id="PF01471"/>
    </source>
</evidence>
<dbReference type="eggNOG" id="COG3409">
    <property type="taxonomic scope" value="Bacteria"/>
</dbReference>
<dbReference type="OrthoDB" id="9794671at2"/>
<accession>Q97G63</accession>
<dbReference type="InterPro" id="IPR002477">
    <property type="entry name" value="Peptidoglycan-bd-like"/>
</dbReference>
<dbReference type="InterPro" id="IPR013486">
    <property type="entry name" value="SpoIID/LytB"/>
</dbReference>
<feature type="domain" description="Two component regulator three Y" evidence="2">
    <location>
        <begin position="430"/>
        <end position="494"/>
    </location>
</feature>
<organism evidence="4 5">
    <name type="scientific">Clostridium acetobutylicum (strain ATCC 824 / DSM 792 / JCM 1419 / IAM 19013 / LMG 5710 / NBRC 13948 / NRRL B-527 / VKM B-1787 / 2291 / W)</name>
    <dbReference type="NCBI Taxonomy" id="272562"/>
    <lineage>
        <taxon>Bacteria</taxon>
        <taxon>Bacillati</taxon>
        <taxon>Bacillota</taxon>
        <taxon>Clostridia</taxon>
        <taxon>Eubacteriales</taxon>
        <taxon>Clostridiaceae</taxon>
        <taxon>Clostridium</taxon>
    </lineage>
</organism>
<dbReference type="RefSeq" id="WP_010965801.1">
    <property type="nucleotide sequence ID" value="NC_003030.1"/>
</dbReference>
<keyword evidence="5" id="KW-1185">Reference proteome</keyword>
<dbReference type="GO" id="GO:0030435">
    <property type="term" value="P:sporulation resulting in formation of a cellular spore"/>
    <property type="evidence" value="ECO:0007669"/>
    <property type="project" value="InterPro"/>
</dbReference>
<dbReference type="Pfam" id="PF08486">
    <property type="entry name" value="SpoIID"/>
    <property type="match status" value="1"/>
</dbReference>
<feature type="domain" description="Two component regulator three Y" evidence="2">
    <location>
        <begin position="532"/>
        <end position="592"/>
    </location>
</feature>
<evidence type="ECO:0000313" key="5">
    <source>
        <dbReference type="Proteomes" id="UP000000814"/>
    </source>
</evidence>
<name>Q97G63_CLOAB</name>
<dbReference type="PATRIC" id="fig|272562.8.peg.2702"/>
<dbReference type="HOGENOM" id="CLU_333090_0_0_9"/>
<gene>
    <name evidence="4" type="ordered locus">CA_C2506</name>
</gene>
<feature type="domain" description="Peptidoglycan binding-like" evidence="1">
    <location>
        <begin position="972"/>
        <end position="1026"/>
    </location>
</feature>
<dbReference type="NCBIfam" id="TIGR02669">
    <property type="entry name" value="SpoIID_LytB"/>
    <property type="match status" value="1"/>
</dbReference>
<feature type="domain" description="Sporulation stage II protein D amidase enhancer LytB N-terminal" evidence="3">
    <location>
        <begin position="127"/>
        <end position="216"/>
    </location>
</feature>
<dbReference type="InterPro" id="IPR011123">
    <property type="entry name" value="Y_Y_Y"/>
</dbReference>
<dbReference type="AlphaFoldDB" id="Q97G63"/>
<dbReference type="PIR" id="A97209">
    <property type="entry name" value="A97209"/>
</dbReference>
<dbReference type="InterPro" id="IPR013693">
    <property type="entry name" value="SpoIID/LytB_N"/>
</dbReference>
<dbReference type="Gene3D" id="1.10.101.10">
    <property type="entry name" value="PGBD-like superfamily/PGBD"/>
    <property type="match status" value="2"/>
</dbReference>
<evidence type="ECO:0000259" key="3">
    <source>
        <dbReference type="Pfam" id="PF08486"/>
    </source>
</evidence>
<protein>
    <submittedName>
        <fullName evidence="4">SpoIID-like domain containing protein peptidoglycan-binding domain</fullName>
    </submittedName>
</protein>
<evidence type="ECO:0000259" key="2">
    <source>
        <dbReference type="Pfam" id="PF07495"/>
    </source>
</evidence>
<dbReference type="KEGG" id="cac:CA_C2506"/>
<dbReference type="SUPFAM" id="SSF47090">
    <property type="entry name" value="PGBD-like"/>
    <property type="match status" value="2"/>
</dbReference>
<dbReference type="Pfam" id="PF07495">
    <property type="entry name" value="Y_Y_Y"/>
    <property type="match status" value="5"/>
</dbReference>
<feature type="domain" description="Two component regulator three Y" evidence="2">
    <location>
        <begin position="622"/>
        <end position="685"/>
    </location>
</feature>
<dbReference type="GeneID" id="44998982"/>